<organism evidence="3 4">
    <name type="scientific">Salegentibacter chungangensis</name>
    <dbReference type="NCBI Taxonomy" id="1335724"/>
    <lineage>
        <taxon>Bacteria</taxon>
        <taxon>Pseudomonadati</taxon>
        <taxon>Bacteroidota</taxon>
        <taxon>Flavobacteriia</taxon>
        <taxon>Flavobacteriales</taxon>
        <taxon>Flavobacteriaceae</taxon>
        <taxon>Salegentibacter</taxon>
    </lineage>
</organism>
<dbReference type="Proteomes" id="UP001597131">
    <property type="component" value="Unassembled WGS sequence"/>
</dbReference>
<feature type="chain" id="PRO_5045772238" evidence="1">
    <location>
        <begin position="24"/>
        <end position="328"/>
    </location>
</feature>
<keyword evidence="1" id="KW-0732">Signal</keyword>
<accession>A0ABW3NSD4</accession>
<dbReference type="PANTHER" id="PTHR12147">
    <property type="entry name" value="METALLOPEPTIDASE M28 FAMILY MEMBER"/>
    <property type="match status" value="1"/>
</dbReference>
<evidence type="ECO:0000313" key="4">
    <source>
        <dbReference type="Proteomes" id="UP001597131"/>
    </source>
</evidence>
<keyword evidence="4" id="KW-1185">Reference proteome</keyword>
<proteinExistence type="predicted"/>
<evidence type="ECO:0000259" key="2">
    <source>
        <dbReference type="Pfam" id="PF04389"/>
    </source>
</evidence>
<dbReference type="InterPro" id="IPR007484">
    <property type="entry name" value="Peptidase_M28"/>
</dbReference>
<protein>
    <submittedName>
        <fullName evidence="3">M20/M25/M40 family metallo-hydrolase</fullName>
    </submittedName>
</protein>
<sequence>MRNSILKLGFSAVILCGSITVTAQNGTEEKTDQYSQNKEALVSQEEVSKSLHYLASDELSGRETGSEGIEKAAVYIENVFKESGVKPYFETYRDSFTVKGTAAYNVVGMVEGNDPELKDEFIIIGAHYDHIGNGREVEGDVIANGANDNAAGTVAVLELARKFAKTNENKRSVLFILFSAEEKGLLGSKHIAEKLKEQELDLYTMFNLEMIGVPMQDKPYQAYITGYEKSNMAGKFNEYSGAEVLGMLPKAKEYKLFFRSDNHPFYEAFQVPAQTISTFDFTNYDYYHHVSDEASGLDTAHMAGLIENIYPGLLKMSQTVEREIKLNQ</sequence>
<name>A0ABW3NSD4_9FLAO</name>
<dbReference type="SUPFAM" id="SSF53187">
    <property type="entry name" value="Zn-dependent exopeptidases"/>
    <property type="match status" value="1"/>
</dbReference>
<dbReference type="Pfam" id="PF04389">
    <property type="entry name" value="Peptidase_M28"/>
    <property type="match status" value="1"/>
</dbReference>
<gene>
    <name evidence="3" type="ORF">ACFQ3Q_13935</name>
</gene>
<evidence type="ECO:0000256" key="1">
    <source>
        <dbReference type="SAM" id="SignalP"/>
    </source>
</evidence>
<dbReference type="InterPro" id="IPR045175">
    <property type="entry name" value="M28_fam"/>
</dbReference>
<dbReference type="Gene3D" id="3.40.630.10">
    <property type="entry name" value="Zn peptidases"/>
    <property type="match status" value="1"/>
</dbReference>
<feature type="domain" description="Peptidase M28" evidence="2">
    <location>
        <begin position="105"/>
        <end position="304"/>
    </location>
</feature>
<dbReference type="PANTHER" id="PTHR12147:SF26">
    <property type="entry name" value="PEPTIDASE M28 DOMAIN-CONTAINING PROTEIN"/>
    <property type="match status" value="1"/>
</dbReference>
<reference evidence="4" key="1">
    <citation type="journal article" date="2019" name="Int. J. Syst. Evol. Microbiol.">
        <title>The Global Catalogue of Microorganisms (GCM) 10K type strain sequencing project: providing services to taxonomists for standard genome sequencing and annotation.</title>
        <authorList>
            <consortium name="The Broad Institute Genomics Platform"/>
            <consortium name="The Broad Institute Genome Sequencing Center for Infectious Disease"/>
            <person name="Wu L."/>
            <person name="Ma J."/>
        </authorList>
    </citation>
    <scope>NUCLEOTIDE SEQUENCE [LARGE SCALE GENOMIC DNA]</scope>
    <source>
        <strain evidence="4">CCUG 64793</strain>
    </source>
</reference>
<feature type="signal peptide" evidence="1">
    <location>
        <begin position="1"/>
        <end position="23"/>
    </location>
</feature>
<evidence type="ECO:0000313" key="3">
    <source>
        <dbReference type="EMBL" id="MFD1096858.1"/>
    </source>
</evidence>
<comment type="caution">
    <text evidence="3">The sequence shown here is derived from an EMBL/GenBank/DDBJ whole genome shotgun (WGS) entry which is preliminary data.</text>
</comment>
<dbReference type="EMBL" id="JBHTLI010000003">
    <property type="protein sequence ID" value="MFD1096858.1"/>
    <property type="molecule type" value="Genomic_DNA"/>
</dbReference>
<dbReference type="RefSeq" id="WP_380746871.1">
    <property type="nucleotide sequence ID" value="NZ_JBHTLI010000003.1"/>
</dbReference>